<sequence>MIPYGLAYLSYRGAITTAQEFGKAVATIIDMNRFPLYSRLRPPCRTTPRKNAEPTPT</sequence>
<reference evidence="2" key="1">
    <citation type="journal article" date="2019" name="Int. J. Syst. Evol. Microbiol.">
        <title>The Global Catalogue of Microorganisms (GCM) 10K type strain sequencing project: providing services to taxonomists for standard genome sequencing and annotation.</title>
        <authorList>
            <consortium name="The Broad Institute Genomics Platform"/>
            <consortium name="The Broad Institute Genome Sequencing Center for Infectious Disease"/>
            <person name="Wu L."/>
            <person name="Ma J."/>
        </authorList>
    </citation>
    <scope>NUCLEOTIDE SEQUENCE [LARGE SCALE GENOMIC DNA]</scope>
    <source>
        <strain evidence="2">JCM 3369</strain>
    </source>
</reference>
<evidence type="ECO:0000313" key="2">
    <source>
        <dbReference type="Proteomes" id="UP001596380"/>
    </source>
</evidence>
<keyword evidence="2" id="KW-1185">Reference proteome</keyword>
<proteinExistence type="predicted"/>
<organism evidence="1 2">
    <name type="scientific">Actinomadura yumaensis</name>
    <dbReference type="NCBI Taxonomy" id="111807"/>
    <lineage>
        <taxon>Bacteria</taxon>
        <taxon>Bacillati</taxon>
        <taxon>Actinomycetota</taxon>
        <taxon>Actinomycetes</taxon>
        <taxon>Streptosporangiales</taxon>
        <taxon>Thermomonosporaceae</taxon>
        <taxon>Actinomadura</taxon>
    </lineage>
</organism>
<protein>
    <submittedName>
        <fullName evidence="1">Uncharacterized protein</fullName>
    </submittedName>
</protein>
<accession>A0ABW2CLF6</accession>
<name>A0ABW2CLF6_9ACTN</name>
<comment type="caution">
    <text evidence="1">The sequence shown here is derived from an EMBL/GenBank/DDBJ whole genome shotgun (WGS) entry which is preliminary data.</text>
</comment>
<evidence type="ECO:0000313" key="1">
    <source>
        <dbReference type="EMBL" id="MFC6881968.1"/>
    </source>
</evidence>
<dbReference type="EMBL" id="JBHSXS010000010">
    <property type="protein sequence ID" value="MFC6881968.1"/>
    <property type="molecule type" value="Genomic_DNA"/>
</dbReference>
<dbReference type="Proteomes" id="UP001596380">
    <property type="component" value="Unassembled WGS sequence"/>
</dbReference>
<dbReference type="RefSeq" id="WP_160823471.1">
    <property type="nucleotide sequence ID" value="NZ_JBHSXE010000001.1"/>
</dbReference>
<gene>
    <name evidence="1" type="ORF">ACFQKB_19605</name>
</gene>